<evidence type="ECO:0000313" key="11">
    <source>
        <dbReference type="Proteomes" id="UP000462363"/>
    </source>
</evidence>
<dbReference type="Pfam" id="PF00005">
    <property type="entry name" value="ABC_tran"/>
    <property type="match status" value="1"/>
</dbReference>
<evidence type="ECO:0000256" key="3">
    <source>
        <dbReference type="ARBA" id="ARBA00022741"/>
    </source>
</evidence>
<dbReference type="EMBL" id="VUMB01000046">
    <property type="protein sequence ID" value="MSS41697.1"/>
    <property type="molecule type" value="Genomic_DNA"/>
</dbReference>
<dbReference type="AlphaFoldDB" id="A0A844FB80"/>
<dbReference type="InterPro" id="IPR003593">
    <property type="entry name" value="AAA+_ATPase"/>
</dbReference>
<feature type="transmembrane region" description="Helical" evidence="7">
    <location>
        <begin position="39"/>
        <end position="56"/>
    </location>
</feature>
<feature type="transmembrane region" description="Helical" evidence="7">
    <location>
        <begin position="236"/>
        <end position="254"/>
    </location>
</feature>
<evidence type="ECO:0000256" key="1">
    <source>
        <dbReference type="ARBA" id="ARBA00004651"/>
    </source>
</evidence>
<comment type="subcellular location">
    <subcellularLocation>
        <location evidence="1">Cell membrane</location>
        <topology evidence="1">Multi-pass membrane protein</topology>
    </subcellularLocation>
</comment>
<dbReference type="InterPro" id="IPR039421">
    <property type="entry name" value="Type_1_exporter"/>
</dbReference>
<evidence type="ECO:0000259" key="9">
    <source>
        <dbReference type="PROSITE" id="PS50929"/>
    </source>
</evidence>
<evidence type="ECO:0000256" key="5">
    <source>
        <dbReference type="ARBA" id="ARBA00022989"/>
    </source>
</evidence>
<dbReference type="PROSITE" id="PS50929">
    <property type="entry name" value="ABC_TM1F"/>
    <property type="match status" value="1"/>
</dbReference>
<accession>A0A844FB80</accession>
<keyword evidence="5 7" id="KW-1133">Transmembrane helix</keyword>
<keyword evidence="4 10" id="KW-0067">ATP-binding</keyword>
<dbReference type="InterPro" id="IPR011527">
    <property type="entry name" value="ABC1_TM_dom"/>
</dbReference>
<dbReference type="Proteomes" id="UP000462363">
    <property type="component" value="Unassembled WGS sequence"/>
</dbReference>
<dbReference type="InterPro" id="IPR036640">
    <property type="entry name" value="ABC1_TM_sf"/>
</dbReference>
<dbReference type="Pfam" id="PF00664">
    <property type="entry name" value="ABC_membrane"/>
    <property type="match status" value="1"/>
</dbReference>
<name>A0A844FB80_CLOSV</name>
<dbReference type="PANTHER" id="PTHR43394:SF1">
    <property type="entry name" value="ATP-BINDING CASSETTE SUB-FAMILY B MEMBER 10, MITOCHONDRIAL"/>
    <property type="match status" value="1"/>
</dbReference>
<keyword evidence="6 7" id="KW-0472">Membrane</keyword>
<feature type="transmembrane region" description="Helical" evidence="7">
    <location>
        <begin position="6"/>
        <end position="27"/>
    </location>
</feature>
<dbReference type="PROSITE" id="PS00211">
    <property type="entry name" value="ABC_TRANSPORTER_1"/>
    <property type="match status" value="1"/>
</dbReference>
<dbReference type="RefSeq" id="WP_154322941.1">
    <property type="nucleotide sequence ID" value="NZ_CAMBVY010000027.1"/>
</dbReference>
<dbReference type="Gene3D" id="3.40.50.300">
    <property type="entry name" value="P-loop containing nucleotide triphosphate hydrolases"/>
    <property type="match status" value="1"/>
</dbReference>
<evidence type="ECO:0000256" key="7">
    <source>
        <dbReference type="SAM" id="Phobius"/>
    </source>
</evidence>
<dbReference type="GO" id="GO:0016887">
    <property type="term" value="F:ATP hydrolysis activity"/>
    <property type="evidence" value="ECO:0007669"/>
    <property type="project" value="InterPro"/>
</dbReference>
<feature type="transmembrane region" description="Helical" evidence="7">
    <location>
        <begin position="122"/>
        <end position="141"/>
    </location>
</feature>
<comment type="caution">
    <text evidence="10">The sequence shown here is derived from an EMBL/GenBank/DDBJ whole genome shotgun (WGS) entry which is preliminary data.</text>
</comment>
<dbReference type="InterPro" id="IPR003439">
    <property type="entry name" value="ABC_transporter-like_ATP-bd"/>
</dbReference>
<dbReference type="CDD" id="cd07346">
    <property type="entry name" value="ABC_6TM_exporters"/>
    <property type="match status" value="1"/>
</dbReference>
<sequence>MQKKMIAIIVFCYGVLMGTSFIRPLVIRQIMDGGLLEKNFYIILEFAVVLLCISVLEEGVRILQAKLFVDLKNRVVLELYSKVFHKLMYAKMSYFSKNNASEVINRFSTDIDNASLLIDNNVMSVVSYVLQIISGVIGLVVVNWHLAILVLCIVPVKYILIFFFSKKKEHLMEKWIEKIAEFSAWFDDTINGVREIKLWGMYKAKNQEMRKFQKEVLILGKKTTLLETYNYSVDSLLQWMMVCILYGIGGYLVCKKRLSIGGLTAFISYSNYVIGPIALVFNLRFIWAQIKPSINRLDKFFAEETEREWNSPYDIKKFQKEIVFNKVSFSYSKQVLLKEINLTIHKGEKIAIVGENGSGKSTIINMLLRFLEPNEGVIAIDGIDIQKYSLKQYRELYAVVSQEIYLFKESLYNNVAMGRTIDKEVLNTMCQKLNLQTFLSKLSSGIETTLERNGENLSGGERQKVALLRAIIKDAPILILDEATANIDKGYDEFLNDIIHSEFQNKTIILITHRIESLKNMDKIYQIHNHSIIEKV</sequence>
<reference evidence="10 11" key="1">
    <citation type="submission" date="2019-08" db="EMBL/GenBank/DDBJ databases">
        <title>In-depth cultivation of the pig gut microbiome towards novel bacterial diversity and tailored functional studies.</title>
        <authorList>
            <person name="Wylensek D."/>
            <person name="Hitch T.C.A."/>
            <person name="Clavel T."/>
        </authorList>
    </citation>
    <scope>NUCLEOTIDE SEQUENCE [LARGE SCALE GENOMIC DNA]</scope>
    <source>
        <strain evidence="10 11">BL-389-WT-3D</strain>
    </source>
</reference>
<dbReference type="Gene3D" id="1.20.1560.10">
    <property type="entry name" value="ABC transporter type 1, transmembrane domain"/>
    <property type="match status" value="1"/>
</dbReference>
<evidence type="ECO:0000313" key="10">
    <source>
        <dbReference type="EMBL" id="MSS41697.1"/>
    </source>
</evidence>
<gene>
    <name evidence="10" type="ORF">FYJ37_15515</name>
</gene>
<dbReference type="SUPFAM" id="SSF90123">
    <property type="entry name" value="ABC transporter transmembrane region"/>
    <property type="match status" value="1"/>
</dbReference>
<keyword evidence="2 7" id="KW-0812">Transmembrane</keyword>
<evidence type="ECO:0000256" key="4">
    <source>
        <dbReference type="ARBA" id="ARBA00022840"/>
    </source>
</evidence>
<dbReference type="GO" id="GO:0005886">
    <property type="term" value="C:plasma membrane"/>
    <property type="evidence" value="ECO:0007669"/>
    <property type="project" value="UniProtKB-SubCell"/>
</dbReference>
<keyword evidence="3" id="KW-0547">Nucleotide-binding</keyword>
<feature type="domain" description="ABC transporter" evidence="8">
    <location>
        <begin position="322"/>
        <end position="536"/>
    </location>
</feature>
<dbReference type="InterPro" id="IPR017871">
    <property type="entry name" value="ABC_transporter-like_CS"/>
</dbReference>
<evidence type="ECO:0000256" key="2">
    <source>
        <dbReference type="ARBA" id="ARBA00022692"/>
    </source>
</evidence>
<evidence type="ECO:0000259" key="8">
    <source>
        <dbReference type="PROSITE" id="PS50893"/>
    </source>
</evidence>
<dbReference type="GO" id="GO:0005524">
    <property type="term" value="F:ATP binding"/>
    <property type="evidence" value="ECO:0007669"/>
    <property type="project" value="UniProtKB-KW"/>
</dbReference>
<feature type="domain" description="ABC transmembrane type-1" evidence="9">
    <location>
        <begin position="7"/>
        <end position="283"/>
    </location>
</feature>
<evidence type="ECO:0000256" key="6">
    <source>
        <dbReference type="ARBA" id="ARBA00023136"/>
    </source>
</evidence>
<proteinExistence type="predicted"/>
<organism evidence="10 11">
    <name type="scientific">Clostridium scindens (strain JCM 10418 / VPI 12708)</name>
    <dbReference type="NCBI Taxonomy" id="29347"/>
    <lineage>
        <taxon>Bacteria</taxon>
        <taxon>Bacillati</taxon>
        <taxon>Bacillota</taxon>
        <taxon>Clostridia</taxon>
        <taxon>Lachnospirales</taxon>
        <taxon>Lachnospiraceae</taxon>
    </lineage>
</organism>
<dbReference type="PANTHER" id="PTHR43394">
    <property type="entry name" value="ATP-DEPENDENT PERMEASE MDL1, MITOCHONDRIAL"/>
    <property type="match status" value="1"/>
</dbReference>
<dbReference type="SUPFAM" id="SSF52540">
    <property type="entry name" value="P-loop containing nucleoside triphosphate hydrolases"/>
    <property type="match status" value="1"/>
</dbReference>
<feature type="transmembrane region" description="Helical" evidence="7">
    <location>
        <begin position="146"/>
        <end position="165"/>
    </location>
</feature>
<feature type="transmembrane region" description="Helical" evidence="7">
    <location>
        <begin position="266"/>
        <end position="287"/>
    </location>
</feature>
<dbReference type="SMART" id="SM00382">
    <property type="entry name" value="AAA"/>
    <property type="match status" value="1"/>
</dbReference>
<dbReference type="InterPro" id="IPR027417">
    <property type="entry name" value="P-loop_NTPase"/>
</dbReference>
<dbReference type="PROSITE" id="PS50893">
    <property type="entry name" value="ABC_TRANSPORTER_2"/>
    <property type="match status" value="1"/>
</dbReference>
<protein>
    <submittedName>
        <fullName evidence="10">ABC transporter ATP-binding protein</fullName>
    </submittedName>
</protein>
<dbReference type="GO" id="GO:0015421">
    <property type="term" value="F:ABC-type oligopeptide transporter activity"/>
    <property type="evidence" value="ECO:0007669"/>
    <property type="project" value="TreeGrafter"/>
</dbReference>